<evidence type="ECO:0000313" key="2">
    <source>
        <dbReference type="EMBL" id="RXE56821.1"/>
    </source>
</evidence>
<dbReference type="SMART" id="SM00852">
    <property type="entry name" value="MoCF_biosynth"/>
    <property type="match status" value="1"/>
</dbReference>
<dbReference type="InterPro" id="IPR001453">
    <property type="entry name" value="MoaB/Mog_dom"/>
</dbReference>
<sequence length="162" mass="17379">MDSNHHKPVHVTAAVITVSSSRTEESDVSGRTIMEIFEESSIVITHYAIVPDDMPSIRREVYLALSKASCIVITGGTGLTSDDVSIEAVLPLLDKKMDGFGELFRMKSYAEIGSAAILSRAVAGVIGGRAVFCIPGSSKAVTLATREIIIPEIRHILTHASR</sequence>
<dbReference type="NCBIfam" id="TIGR00177">
    <property type="entry name" value="molyb_syn"/>
    <property type="match status" value="1"/>
</dbReference>
<dbReference type="AlphaFoldDB" id="A0A498H1K0"/>
<dbReference type="PIRSF" id="PIRSF006443">
    <property type="entry name" value="MoaB"/>
    <property type="match status" value="1"/>
</dbReference>
<organism evidence="2 3">
    <name type="scientific">Methanoculleus taiwanensis</name>
    <dbReference type="NCBI Taxonomy" id="1550565"/>
    <lineage>
        <taxon>Archaea</taxon>
        <taxon>Methanobacteriati</taxon>
        <taxon>Methanobacteriota</taxon>
        <taxon>Stenosarchaea group</taxon>
        <taxon>Methanomicrobia</taxon>
        <taxon>Methanomicrobiales</taxon>
        <taxon>Methanomicrobiaceae</taxon>
        <taxon>Methanoculleus</taxon>
    </lineage>
</organism>
<proteinExistence type="predicted"/>
<dbReference type="Gene3D" id="3.40.980.10">
    <property type="entry name" value="MoaB/Mog-like domain"/>
    <property type="match status" value="1"/>
</dbReference>
<keyword evidence="3" id="KW-1185">Reference proteome</keyword>
<dbReference type="FunFam" id="3.40.980.10:FF:000006">
    <property type="entry name" value="Molybdenum cofactor biosynthesis protein B"/>
    <property type="match status" value="1"/>
</dbReference>
<dbReference type="PANTHER" id="PTHR43232:SF2">
    <property type="entry name" value="MOLYBDENUM COFACTOR BIOSYNTHESIS PROTEIN B"/>
    <property type="match status" value="1"/>
</dbReference>
<dbReference type="EMBL" id="LHQS01000001">
    <property type="protein sequence ID" value="RXE56821.1"/>
    <property type="molecule type" value="Genomic_DNA"/>
</dbReference>
<protein>
    <submittedName>
        <fullName evidence="2">Molybdenum cofactor biosynthesis protein B</fullName>
    </submittedName>
</protein>
<gene>
    <name evidence="2" type="ORF">ABH15_01295</name>
</gene>
<feature type="domain" description="MoaB/Mog" evidence="1">
    <location>
        <begin position="14"/>
        <end position="156"/>
    </location>
</feature>
<evidence type="ECO:0000259" key="1">
    <source>
        <dbReference type="SMART" id="SM00852"/>
    </source>
</evidence>
<dbReference type="PANTHER" id="PTHR43232">
    <property type="entry name" value="MOLYBDENUM COFACTOR BIOSYNTHESIS PROTEIN B"/>
    <property type="match status" value="1"/>
</dbReference>
<dbReference type="GO" id="GO:0005829">
    <property type="term" value="C:cytosol"/>
    <property type="evidence" value="ECO:0007669"/>
    <property type="project" value="TreeGrafter"/>
</dbReference>
<dbReference type="GO" id="GO:0006777">
    <property type="term" value="P:Mo-molybdopterin cofactor biosynthetic process"/>
    <property type="evidence" value="ECO:0007669"/>
    <property type="project" value="InterPro"/>
</dbReference>
<evidence type="ECO:0000313" key="3">
    <source>
        <dbReference type="Proteomes" id="UP000290932"/>
    </source>
</evidence>
<dbReference type="Pfam" id="PF00994">
    <property type="entry name" value="MoCF_biosynth"/>
    <property type="match status" value="1"/>
</dbReference>
<dbReference type="RefSeq" id="WP_128692560.1">
    <property type="nucleotide sequence ID" value="NZ_LHQS01000001.1"/>
</dbReference>
<name>A0A498H1K0_9EURY</name>
<dbReference type="OrthoDB" id="205337at2157"/>
<dbReference type="InterPro" id="IPR012245">
    <property type="entry name" value="MoaB"/>
</dbReference>
<dbReference type="SUPFAM" id="SSF53218">
    <property type="entry name" value="Molybdenum cofactor biosynthesis proteins"/>
    <property type="match status" value="1"/>
</dbReference>
<dbReference type="CDD" id="cd00886">
    <property type="entry name" value="MogA_MoaB"/>
    <property type="match status" value="1"/>
</dbReference>
<comment type="caution">
    <text evidence="2">The sequence shown here is derived from an EMBL/GenBank/DDBJ whole genome shotgun (WGS) entry which is preliminary data.</text>
</comment>
<reference evidence="2 3" key="1">
    <citation type="journal article" date="2015" name="Int. J. Syst. Evol. Microbiol.">
        <title>Methanoculleus taiwanensis sp. nov., a methanogen isolated from deep marine sediment at the deformation front area near Taiwan.</title>
        <authorList>
            <person name="Weng C.Y."/>
            <person name="Chen S.C."/>
            <person name="Lai M.C."/>
            <person name="Wu S.Y."/>
            <person name="Lin S."/>
            <person name="Yang T.F."/>
            <person name="Chen P.C."/>
        </authorList>
    </citation>
    <scope>NUCLEOTIDE SEQUENCE [LARGE SCALE GENOMIC DNA]</scope>
    <source>
        <strain evidence="2 3">CYW4</strain>
    </source>
</reference>
<dbReference type="Proteomes" id="UP000290932">
    <property type="component" value="Unassembled WGS sequence"/>
</dbReference>
<dbReference type="InterPro" id="IPR036425">
    <property type="entry name" value="MoaB/Mog-like_dom_sf"/>
</dbReference>
<accession>A0A498H1K0</accession>